<sequence>MTDPVSRLSAVLPDTLDETIDAAYERRRDADLDRITATPRAAAVRGRRYARPSLMILAGAAAAALVAAAVLVSGEDGTEPRPPATADARRFLLVSADIAAAAPATKGRYWHVRERTFESVSRKGYTATIATTQDSWSSTTRARLVNHQRPAIGFPTPADRETWRRQGSPPLVPKAATVDYPKAADTLRVFGNPSYPAWRDVPADPAELERLVRRLQRNTGDYRGHLFDLTAHALAQPAPPRVRAGLFRMLAETGGITVVPNARDRLGRTGTALYHRADLPSGDLHWMIIEPRGARLLALEDGGEGARLGDRANSATVYETAEWTDRLGAPVGPITRGRA</sequence>
<protein>
    <recommendedName>
        <fullName evidence="5">CU044_5270 family protein</fullName>
    </recommendedName>
</protein>
<evidence type="ECO:0008006" key="5">
    <source>
        <dbReference type="Google" id="ProtNLM"/>
    </source>
</evidence>
<dbReference type="InterPro" id="IPR047789">
    <property type="entry name" value="CU044_5270-like"/>
</dbReference>
<evidence type="ECO:0000256" key="1">
    <source>
        <dbReference type="SAM" id="MobiDB-lite"/>
    </source>
</evidence>
<organism evidence="3 4">
    <name type="scientific">Actinomadura fulvescens</name>
    <dbReference type="NCBI Taxonomy" id="46160"/>
    <lineage>
        <taxon>Bacteria</taxon>
        <taxon>Bacillati</taxon>
        <taxon>Actinomycetota</taxon>
        <taxon>Actinomycetes</taxon>
        <taxon>Streptosporangiales</taxon>
        <taxon>Thermomonosporaceae</taxon>
        <taxon>Actinomadura</taxon>
    </lineage>
</organism>
<name>A0ABN3P9F1_9ACTN</name>
<proteinExistence type="predicted"/>
<dbReference type="EMBL" id="BAAATD010000001">
    <property type="protein sequence ID" value="GAA2575045.1"/>
    <property type="molecule type" value="Genomic_DNA"/>
</dbReference>
<feature type="region of interest" description="Disordered" evidence="1">
    <location>
        <begin position="151"/>
        <end position="172"/>
    </location>
</feature>
<keyword evidence="2" id="KW-1133">Transmembrane helix</keyword>
<gene>
    <name evidence="3" type="ORF">GCM10010411_03970</name>
</gene>
<evidence type="ECO:0000256" key="2">
    <source>
        <dbReference type="SAM" id="Phobius"/>
    </source>
</evidence>
<evidence type="ECO:0000313" key="3">
    <source>
        <dbReference type="EMBL" id="GAA2575045.1"/>
    </source>
</evidence>
<dbReference type="RefSeq" id="WP_344537086.1">
    <property type="nucleotide sequence ID" value="NZ_BAAATD010000001.1"/>
</dbReference>
<feature type="transmembrane region" description="Helical" evidence="2">
    <location>
        <begin position="54"/>
        <end position="74"/>
    </location>
</feature>
<comment type="caution">
    <text evidence="3">The sequence shown here is derived from an EMBL/GenBank/DDBJ whole genome shotgun (WGS) entry which is preliminary data.</text>
</comment>
<reference evidence="3 4" key="1">
    <citation type="journal article" date="2019" name="Int. J. Syst. Evol. Microbiol.">
        <title>The Global Catalogue of Microorganisms (GCM) 10K type strain sequencing project: providing services to taxonomists for standard genome sequencing and annotation.</title>
        <authorList>
            <consortium name="The Broad Institute Genomics Platform"/>
            <consortium name="The Broad Institute Genome Sequencing Center for Infectious Disease"/>
            <person name="Wu L."/>
            <person name="Ma J."/>
        </authorList>
    </citation>
    <scope>NUCLEOTIDE SEQUENCE [LARGE SCALE GENOMIC DNA]</scope>
    <source>
        <strain evidence="3 4">JCM 6833</strain>
    </source>
</reference>
<dbReference type="Proteomes" id="UP001501509">
    <property type="component" value="Unassembled WGS sequence"/>
</dbReference>
<keyword evidence="4" id="KW-1185">Reference proteome</keyword>
<keyword evidence="2" id="KW-0812">Transmembrane</keyword>
<dbReference type="NCBIfam" id="NF038083">
    <property type="entry name" value="CU044_5270_fam"/>
    <property type="match status" value="1"/>
</dbReference>
<evidence type="ECO:0000313" key="4">
    <source>
        <dbReference type="Proteomes" id="UP001501509"/>
    </source>
</evidence>
<accession>A0ABN3P9F1</accession>
<keyword evidence="2" id="KW-0472">Membrane</keyword>